<gene>
    <name evidence="1" type="ORF">QWZ12_20445</name>
</gene>
<dbReference type="RefSeq" id="WP_238227376.1">
    <property type="nucleotide sequence ID" value="NZ_BPQD01000027.1"/>
</dbReference>
<evidence type="ECO:0008006" key="3">
    <source>
        <dbReference type="Google" id="ProtNLM"/>
    </source>
</evidence>
<evidence type="ECO:0000313" key="2">
    <source>
        <dbReference type="Proteomes" id="UP001224644"/>
    </source>
</evidence>
<sequence length="94" mass="10350">MSYDLTEPVHWQGRQWAVTAYGIEALDGMYHVAAAEIWPGPDGTLPWFDALCRRYGTDHDDLEAALAVARSLWPCRASHGRVGDPHAASSTVRA</sequence>
<protein>
    <recommendedName>
        <fullName evidence="3">DUF982 domain-containing protein</fullName>
    </recommendedName>
</protein>
<organism evidence="1 2">
    <name type="scientific">Methylobacterium adhaesivum</name>
    <dbReference type="NCBI Taxonomy" id="333297"/>
    <lineage>
        <taxon>Bacteria</taxon>
        <taxon>Pseudomonadati</taxon>
        <taxon>Pseudomonadota</taxon>
        <taxon>Alphaproteobacteria</taxon>
        <taxon>Hyphomicrobiales</taxon>
        <taxon>Methylobacteriaceae</taxon>
        <taxon>Methylobacterium</taxon>
    </lineage>
</organism>
<name>A0ABT8BN68_9HYPH</name>
<evidence type="ECO:0000313" key="1">
    <source>
        <dbReference type="EMBL" id="MDN3592972.1"/>
    </source>
</evidence>
<reference evidence="2" key="1">
    <citation type="journal article" date="2019" name="Int. J. Syst. Evol. Microbiol.">
        <title>The Global Catalogue of Microorganisms (GCM) 10K type strain sequencing project: providing services to taxonomists for standard genome sequencing and annotation.</title>
        <authorList>
            <consortium name="The Broad Institute Genomics Platform"/>
            <consortium name="The Broad Institute Genome Sequencing Center for Infectious Disease"/>
            <person name="Wu L."/>
            <person name="Ma J."/>
        </authorList>
    </citation>
    <scope>NUCLEOTIDE SEQUENCE [LARGE SCALE GENOMIC DNA]</scope>
    <source>
        <strain evidence="2">CECT 7069</strain>
    </source>
</reference>
<proteinExistence type="predicted"/>
<accession>A0ABT8BN68</accession>
<comment type="caution">
    <text evidence="1">The sequence shown here is derived from an EMBL/GenBank/DDBJ whole genome shotgun (WGS) entry which is preliminary data.</text>
</comment>
<keyword evidence="2" id="KW-1185">Reference proteome</keyword>
<dbReference type="Proteomes" id="UP001224644">
    <property type="component" value="Unassembled WGS sequence"/>
</dbReference>
<dbReference type="EMBL" id="JAUFPX010000020">
    <property type="protein sequence ID" value="MDN3592972.1"/>
    <property type="molecule type" value="Genomic_DNA"/>
</dbReference>